<accession>A0ABW5WH76</accession>
<keyword evidence="3" id="KW-1185">Reference proteome</keyword>
<dbReference type="InterPro" id="IPR025164">
    <property type="entry name" value="Toastrack_DUF4097"/>
</dbReference>
<evidence type="ECO:0000259" key="1">
    <source>
        <dbReference type="Pfam" id="PF13349"/>
    </source>
</evidence>
<feature type="domain" description="DUF4097" evidence="1">
    <location>
        <begin position="13"/>
        <end position="263"/>
    </location>
</feature>
<dbReference type="Proteomes" id="UP001597478">
    <property type="component" value="Unassembled WGS sequence"/>
</dbReference>
<organism evidence="2 3">
    <name type="scientific">Prauserella oleivorans</name>
    <dbReference type="NCBI Taxonomy" id="1478153"/>
    <lineage>
        <taxon>Bacteria</taxon>
        <taxon>Bacillati</taxon>
        <taxon>Actinomycetota</taxon>
        <taxon>Actinomycetes</taxon>
        <taxon>Pseudonocardiales</taxon>
        <taxon>Pseudonocardiaceae</taxon>
        <taxon>Prauserella</taxon>
    </lineage>
</organism>
<name>A0ABW5WH76_9PSEU</name>
<comment type="caution">
    <text evidence="2">The sequence shown here is derived from an EMBL/GenBank/DDBJ whole genome shotgun (WGS) entry which is preliminary data.</text>
</comment>
<evidence type="ECO:0000313" key="3">
    <source>
        <dbReference type="Proteomes" id="UP001597478"/>
    </source>
</evidence>
<gene>
    <name evidence="2" type="ORF">ACFS2C_26510</name>
</gene>
<dbReference type="Pfam" id="PF13349">
    <property type="entry name" value="DUF4097"/>
    <property type="match status" value="1"/>
</dbReference>
<reference evidence="3" key="1">
    <citation type="journal article" date="2019" name="Int. J. Syst. Evol. Microbiol.">
        <title>The Global Catalogue of Microorganisms (GCM) 10K type strain sequencing project: providing services to taxonomists for standard genome sequencing and annotation.</title>
        <authorList>
            <consortium name="The Broad Institute Genomics Platform"/>
            <consortium name="The Broad Institute Genome Sequencing Center for Infectious Disease"/>
            <person name="Wu L."/>
            <person name="Ma J."/>
        </authorList>
    </citation>
    <scope>NUCLEOTIDE SEQUENCE [LARGE SCALE GENOMIC DNA]</scope>
    <source>
        <strain evidence="3">IBRC-M 10906</strain>
    </source>
</reference>
<dbReference type="EMBL" id="JBHUOF010000049">
    <property type="protein sequence ID" value="MFD2802950.1"/>
    <property type="molecule type" value="Genomic_DNA"/>
</dbReference>
<evidence type="ECO:0000313" key="2">
    <source>
        <dbReference type="EMBL" id="MFD2802950.1"/>
    </source>
</evidence>
<dbReference type="RefSeq" id="WP_377395415.1">
    <property type="nucleotide sequence ID" value="NZ_JBHSAN010000054.1"/>
</dbReference>
<sequence length="266" mass="26597">MPTFATPQPIAVSVEVAGARVRVAASDRSDTVVRVEPLDTTSRKDLKVAENTEVGFADGRLSVKTTVSGHRRGSVAITIELPAGSSVDAGLAHSTVHVNGPLGAGELNLASGQVQLESVSSLKANIGGDATIDGAAFAMRIGEAKGAVGLSNSGGEVWIGHAAAGVEFESAACDLGIGHADGDITARSASGAIRVGRMSHGRARLTTGSGDIEVGVAEGTAAAVDASSERGAVHNYLSAPADPAADAAKVAVSARTRDGDITIQRG</sequence>
<proteinExistence type="predicted"/>
<protein>
    <submittedName>
        <fullName evidence="2">DUF4097 family beta strand repeat-containing protein</fullName>
    </submittedName>
</protein>